<name>A0A453MRE9_AEGTS</name>
<reference evidence="2" key="4">
    <citation type="submission" date="2019-03" db="UniProtKB">
        <authorList>
            <consortium name="EnsemblPlants"/>
        </authorList>
    </citation>
    <scope>IDENTIFICATION</scope>
</reference>
<protein>
    <submittedName>
        <fullName evidence="2">Uncharacterized protein</fullName>
    </submittedName>
</protein>
<dbReference type="Gramene" id="AET6Gv20045900.2">
    <property type="protein sequence ID" value="AET6Gv20045900.2"/>
    <property type="gene ID" value="AET6Gv20045900"/>
</dbReference>
<feature type="compositionally biased region" description="Polar residues" evidence="1">
    <location>
        <begin position="80"/>
        <end position="90"/>
    </location>
</feature>
<dbReference type="Proteomes" id="UP000015105">
    <property type="component" value="Chromosome 6D"/>
</dbReference>
<dbReference type="AlphaFoldDB" id="A0A453MRE9"/>
<keyword evidence="3" id="KW-1185">Reference proteome</keyword>
<evidence type="ECO:0000313" key="3">
    <source>
        <dbReference type="Proteomes" id="UP000015105"/>
    </source>
</evidence>
<reference evidence="2" key="5">
    <citation type="journal article" date="2021" name="G3 (Bethesda)">
        <title>Aegilops tauschii genome assembly Aet v5.0 features greater sequence contiguity and improved annotation.</title>
        <authorList>
            <person name="Wang L."/>
            <person name="Zhu T."/>
            <person name="Rodriguez J.C."/>
            <person name="Deal K.R."/>
            <person name="Dubcovsky J."/>
            <person name="McGuire P.E."/>
            <person name="Lux T."/>
            <person name="Spannagl M."/>
            <person name="Mayer K.F.X."/>
            <person name="Baldrich P."/>
            <person name="Meyers B.C."/>
            <person name="Huo N."/>
            <person name="Gu Y.Q."/>
            <person name="Zhou H."/>
            <person name="Devos K.M."/>
            <person name="Bennetzen J.L."/>
            <person name="Unver T."/>
            <person name="Budak H."/>
            <person name="Gulick P.J."/>
            <person name="Galiba G."/>
            <person name="Kalapos B."/>
            <person name="Nelson D.R."/>
            <person name="Li P."/>
            <person name="You F.M."/>
            <person name="Luo M.C."/>
            <person name="Dvorak J."/>
        </authorList>
    </citation>
    <scope>NUCLEOTIDE SEQUENCE [LARGE SCALE GENOMIC DNA]</scope>
    <source>
        <strain evidence="2">cv. AL8/78</strain>
    </source>
</reference>
<reference evidence="3" key="2">
    <citation type="journal article" date="2017" name="Nat. Plants">
        <title>The Aegilops tauschii genome reveals multiple impacts of transposons.</title>
        <authorList>
            <person name="Zhao G."/>
            <person name="Zou C."/>
            <person name="Li K."/>
            <person name="Wang K."/>
            <person name="Li T."/>
            <person name="Gao L."/>
            <person name="Zhang X."/>
            <person name="Wang H."/>
            <person name="Yang Z."/>
            <person name="Liu X."/>
            <person name="Jiang W."/>
            <person name="Mao L."/>
            <person name="Kong X."/>
            <person name="Jiao Y."/>
            <person name="Jia J."/>
        </authorList>
    </citation>
    <scope>NUCLEOTIDE SEQUENCE [LARGE SCALE GENOMIC DNA]</scope>
    <source>
        <strain evidence="3">cv. AL8/78</strain>
    </source>
</reference>
<sequence length="97" mass="10985">MRDEESIFTSCLAINVVMVIKGCCSTRKDKRRRGGRTSLDMHIAPPPLPFFFRSFCSLLIHPLLLLFSAAHGQGKHQIDAPQNTNRSKSQVLYKVKK</sequence>
<reference evidence="2" key="3">
    <citation type="journal article" date="2017" name="Nature">
        <title>Genome sequence of the progenitor of the wheat D genome Aegilops tauschii.</title>
        <authorList>
            <person name="Luo M.C."/>
            <person name="Gu Y.Q."/>
            <person name="Puiu D."/>
            <person name="Wang H."/>
            <person name="Twardziok S.O."/>
            <person name="Deal K.R."/>
            <person name="Huo N."/>
            <person name="Zhu T."/>
            <person name="Wang L."/>
            <person name="Wang Y."/>
            <person name="McGuire P.E."/>
            <person name="Liu S."/>
            <person name="Long H."/>
            <person name="Ramasamy R.K."/>
            <person name="Rodriguez J.C."/>
            <person name="Van S.L."/>
            <person name="Yuan L."/>
            <person name="Wang Z."/>
            <person name="Xia Z."/>
            <person name="Xiao L."/>
            <person name="Anderson O.D."/>
            <person name="Ouyang S."/>
            <person name="Liang Y."/>
            <person name="Zimin A.V."/>
            <person name="Pertea G."/>
            <person name="Qi P."/>
            <person name="Bennetzen J.L."/>
            <person name="Dai X."/>
            <person name="Dawson M.W."/>
            <person name="Muller H.G."/>
            <person name="Kugler K."/>
            <person name="Rivarola-Duarte L."/>
            <person name="Spannagl M."/>
            <person name="Mayer K.F.X."/>
            <person name="Lu F.H."/>
            <person name="Bevan M.W."/>
            <person name="Leroy P."/>
            <person name="Li P."/>
            <person name="You F.M."/>
            <person name="Sun Q."/>
            <person name="Liu Z."/>
            <person name="Lyons E."/>
            <person name="Wicker T."/>
            <person name="Salzberg S.L."/>
            <person name="Devos K.M."/>
            <person name="Dvorak J."/>
        </authorList>
    </citation>
    <scope>NUCLEOTIDE SEQUENCE [LARGE SCALE GENOMIC DNA]</scope>
    <source>
        <strain evidence="2">cv. AL8/78</strain>
    </source>
</reference>
<accession>A0A453MRE9</accession>
<dbReference type="EnsemblPlants" id="AET6Gv20045900.2">
    <property type="protein sequence ID" value="AET6Gv20045900.2"/>
    <property type="gene ID" value="AET6Gv20045900"/>
</dbReference>
<organism evidence="2 3">
    <name type="scientific">Aegilops tauschii subsp. strangulata</name>
    <name type="common">Goatgrass</name>
    <dbReference type="NCBI Taxonomy" id="200361"/>
    <lineage>
        <taxon>Eukaryota</taxon>
        <taxon>Viridiplantae</taxon>
        <taxon>Streptophyta</taxon>
        <taxon>Embryophyta</taxon>
        <taxon>Tracheophyta</taxon>
        <taxon>Spermatophyta</taxon>
        <taxon>Magnoliopsida</taxon>
        <taxon>Liliopsida</taxon>
        <taxon>Poales</taxon>
        <taxon>Poaceae</taxon>
        <taxon>BOP clade</taxon>
        <taxon>Pooideae</taxon>
        <taxon>Triticodae</taxon>
        <taxon>Triticeae</taxon>
        <taxon>Triticinae</taxon>
        <taxon>Aegilops</taxon>
    </lineage>
</organism>
<reference evidence="3" key="1">
    <citation type="journal article" date="2014" name="Science">
        <title>Ancient hybridizations among the ancestral genomes of bread wheat.</title>
        <authorList>
            <consortium name="International Wheat Genome Sequencing Consortium,"/>
            <person name="Marcussen T."/>
            <person name="Sandve S.R."/>
            <person name="Heier L."/>
            <person name="Spannagl M."/>
            <person name="Pfeifer M."/>
            <person name="Jakobsen K.S."/>
            <person name="Wulff B.B."/>
            <person name="Steuernagel B."/>
            <person name="Mayer K.F."/>
            <person name="Olsen O.A."/>
        </authorList>
    </citation>
    <scope>NUCLEOTIDE SEQUENCE [LARGE SCALE GENOMIC DNA]</scope>
    <source>
        <strain evidence="3">cv. AL8/78</strain>
    </source>
</reference>
<evidence type="ECO:0000256" key="1">
    <source>
        <dbReference type="SAM" id="MobiDB-lite"/>
    </source>
</evidence>
<feature type="region of interest" description="Disordered" evidence="1">
    <location>
        <begin position="76"/>
        <end position="97"/>
    </location>
</feature>
<evidence type="ECO:0000313" key="2">
    <source>
        <dbReference type="EnsemblPlants" id="AET6Gv20045900.2"/>
    </source>
</evidence>
<proteinExistence type="predicted"/>